<accession>A0A1I3R7H1</accession>
<evidence type="ECO:0000313" key="3">
    <source>
        <dbReference type="Proteomes" id="UP000199559"/>
    </source>
</evidence>
<organism evidence="2 3">
    <name type="scientific">Olleya namhaensis</name>
    <dbReference type="NCBI Taxonomy" id="1144750"/>
    <lineage>
        <taxon>Bacteria</taxon>
        <taxon>Pseudomonadati</taxon>
        <taxon>Bacteroidota</taxon>
        <taxon>Flavobacteriia</taxon>
        <taxon>Flavobacteriales</taxon>
        <taxon>Flavobacteriaceae</taxon>
    </lineage>
</organism>
<keyword evidence="1" id="KW-0812">Transmembrane</keyword>
<keyword evidence="1" id="KW-0472">Membrane</keyword>
<feature type="transmembrane region" description="Helical" evidence="1">
    <location>
        <begin position="42"/>
        <end position="60"/>
    </location>
</feature>
<feature type="transmembrane region" description="Helical" evidence="1">
    <location>
        <begin position="91"/>
        <end position="109"/>
    </location>
</feature>
<name>A0A1I3R7H1_9FLAO</name>
<feature type="transmembrane region" description="Helical" evidence="1">
    <location>
        <begin position="204"/>
        <end position="226"/>
    </location>
</feature>
<feature type="transmembrane region" description="Helical" evidence="1">
    <location>
        <begin position="20"/>
        <end position="36"/>
    </location>
</feature>
<reference evidence="3" key="1">
    <citation type="submission" date="2016-10" db="EMBL/GenBank/DDBJ databases">
        <authorList>
            <person name="Varghese N."/>
            <person name="Submissions S."/>
        </authorList>
    </citation>
    <scope>NUCLEOTIDE SEQUENCE [LARGE SCALE GENOMIC DNA]</scope>
    <source>
        <strain evidence="3">DSM 28881</strain>
    </source>
</reference>
<feature type="transmembrane region" description="Helical" evidence="1">
    <location>
        <begin position="67"/>
        <end position="85"/>
    </location>
</feature>
<dbReference type="AlphaFoldDB" id="A0A1I3R7H1"/>
<evidence type="ECO:0008006" key="4">
    <source>
        <dbReference type="Google" id="ProtNLM"/>
    </source>
</evidence>
<feature type="transmembrane region" description="Helical" evidence="1">
    <location>
        <begin position="153"/>
        <end position="175"/>
    </location>
</feature>
<feature type="transmembrane region" description="Helical" evidence="1">
    <location>
        <begin position="182"/>
        <end position="198"/>
    </location>
</feature>
<protein>
    <recommendedName>
        <fullName evidence="4">YhhN-like protein</fullName>
    </recommendedName>
</protein>
<sequence>MTIKKISTLHFLKKNNVFDILFFVAFFTAITMSITLTVKKDMIYISPIVILAIITKYLSVTKKKADPLFLLALLAFLGLNILSFYSFNKYFNAISLLTSGYLILFTLILKKYLVKSRLKSFLSLSVIIGFFLVGYIIYAVVDLLIGQIPNSNLIYVFICALCLFIYAATFAMIYISDNYSNGTVLLASGVATIFNLGLSPINEYFLYNQTFTVLILICHYMSLYLFMRFISTTKVIDTKDVKRKYF</sequence>
<gene>
    <name evidence="2" type="ORF">SAMN05443431_107134</name>
</gene>
<evidence type="ECO:0000313" key="2">
    <source>
        <dbReference type="EMBL" id="SFJ41732.1"/>
    </source>
</evidence>
<keyword evidence="1" id="KW-1133">Transmembrane helix</keyword>
<evidence type="ECO:0000256" key="1">
    <source>
        <dbReference type="SAM" id="Phobius"/>
    </source>
</evidence>
<dbReference type="Proteomes" id="UP000199559">
    <property type="component" value="Unassembled WGS sequence"/>
</dbReference>
<dbReference type="EMBL" id="FORM01000007">
    <property type="protein sequence ID" value="SFJ41732.1"/>
    <property type="molecule type" value="Genomic_DNA"/>
</dbReference>
<keyword evidence="3" id="KW-1185">Reference proteome</keyword>
<dbReference type="RefSeq" id="WP_090840927.1">
    <property type="nucleotide sequence ID" value="NZ_FORM01000007.1"/>
</dbReference>
<feature type="transmembrane region" description="Helical" evidence="1">
    <location>
        <begin position="121"/>
        <end position="141"/>
    </location>
</feature>
<proteinExistence type="predicted"/>